<gene>
    <name evidence="1" type="ORF">ECPE_LOCUS16428</name>
</gene>
<evidence type="ECO:0000313" key="1">
    <source>
        <dbReference type="EMBL" id="VDP93700.1"/>
    </source>
</evidence>
<protein>
    <submittedName>
        <fullName evidence="3">T3SS effector NleF</fullName>
    </submittedName>
</protein>
<dbReference type="EMBL" id="UZAN01064273">
    <property type="protein sequence ID" value="VDP93700.1"/>
    <property type="molecule type" value="Genomic_DNA"/>
</dbReference>
<keyword evidence="2" id="KW-1185">Reference proteome</keyword>
<organism evidence="3">
    <name type="scientific">Echinostoma caproni</name>
    <dbReference type="NCBI Taxonomy" id="27848"/>
    <lineage>
        <taxon>Eukaryota</taxon>
        <taxon>Metazoa</taxon>
        <taxon>Spiralia</taxon>
        <taxon>Lophotrochozoa</taxon>
        <taxon>Platyhelminthes</taxon>
        <taxon>Trematoda</taxon>
        <taxon>Digenea</taxon>
        <taxon>Plagiorchiida</taxon>
        <taxon>Echinostomata</taxon>
        <taxon>Echinostomatoidea</taxon>
        <taxon>Echinostomatidae</taxon>
        <taxon>Echinostoma</taxon>
    </lineage>
</organism>
<dbReference type="AlphaFoldDB" id="A0A183BB43"/>
<dbReference type="Proteomes" id="UP000272942">
    <property type="component" value="Unassembled WGS sequence"/>
</dbReference>
<sequence>MPKREEVRSLSKSIRDELRRLNPLYARALLDNKGSCETWQALLRIYGIKSSHRSPVAVDIDGLNQSFINGGTDLTALPNGYGINTTDPASSVVPVDMYQDLAQ</sequence>
<reference evidence="1 2" key="2">
    <citation type="submission" date="2018-11" db="EMBL/GenBank/DDBJ databases">
        <authorList>
            <consortium name="Pathogen Informatics"/>
        </authorList>
    </citation>
    <scope>NUCLEOTIDE SEQUENCE [LARGE SCALE GENOMIC DNA]</scope>
    <source>
        <strain evidence="1 2">Egypt</strain>
    </source>
</reference>
<accession>A0A183BB43</accession>
<evidence type="ECO:0000313" key="3">
    <source>
        <dbReference type="WBParaSite" id="ECPE_0001647101-mRNA-1"/>
    </source>
</evidence>
<proteinExistence type="predicted"/>
<name>A0A183BB43_9TREM</name>
<reference evidence="3" key="1">
    <citation type="submission" date="2016-06" db="UniProtKB">
        <authorList>
            <consortium name="WormBaseParasite"/>
        </authorList>
    </citation>
    <scope>IDENTIFICATION</scope>
</reference>
<dbReference type="WBParaSite" id="ECPE_0001647101-mRNA-1">
    <property type="protein sequence ID" value="ECPE_0001647101-mRNA-1"/>
    <property type="gene ID" value="ECPE_0001647101"/>
</dbReference>
<evidence type="ECO:0000313" key="2">
    <source>
        <dbReference type="Proteomes" id="UP000272942"/>
    </source>
</evidence>